<evidence type="ECO:0000256" key="2">
    <source>
        <dbReference type="SAM" id="Phobius"/>
    </source>
</evidence>
<keyword evidence="2" id="KW-0812">Transmembrane</keyword>
<dbReference type="RefSeq" id="XP_008710945.1">
    <property type="nucleotide sequence ID" value="XM_008712723.1"/>
</dbReference>
<feature type="compositionally biased region" description="Low complexity" evidence="1">
    <location>
        <begin position="454"/>
        <end position="472"/>
    </location>
</feature>
<proteinExistence type="predicted"/>
<dbReference type="STRING" id="1220924.W2SDV6"/>
<protein>
    <submittedName>
        <fullName evidence="3">Uncharacterized protein</fullName>
    </submittedName>
</protein>
<evidence type="ECO:0000313" key="4">
    <source>
        <dbReference type="Proteomes" id="UP000030752"/>
    </source>
</evidence>
<feature type="region of interest" description="Disordered" evidence="1">
    <location>
        <begin position="207"/>
        <end position="226"/>
    </location>
</feature>
<dbReference type="HOGENOM" id="CLU_562572_0_0_1"/>
<feature type="compositionally biased region" description="Polar residues" evidence="1">
    <location>
        <begin position="122"/>
        <end position="134"/>
    </location>
</feature>
<organism evidence="3 4">
    <name type="scientific">Cyphellophora europaea (strain CBS 101466)</name>
    <name type="common">Phialophora europaea</name>
    <dbReference type="NCBI Taxonomy" id="1220924"/>
    <lineage>
        <taxon>Eukaryota</taxon>
        <taxon>Fungi</taxon>
        <taxon>Dikarya</taxon>
        <taxon>Ascomycota</taxon>
        <taxon>Pezizomycotina</taxon>
        <taxon>Eurotiomycetes</taxon>
        <taxon>Chaetothyriomycetidae</taxon>
        <taxon>Chaetothyriales</taxon>
        <taxon>Cyphellophoraceae</taxon>
        <taxon>Cyphellophora</taxon>
    </lineage>
</organism>
<dbReference type="Proteomes" id="UP000030752">
    <property type="component" value="Unassembled WGS sequence"/>
</dbReference>
<dbReference type="VEuPathDB" id="FungiDB:HMPREF1541_00417"/>
<accession>W2SDV6</accession>
<gene>
    <name evidence="3" type="ORF">HMPREF1541_00417</name>
</gene>
<dbReference type="AlphaFoldDB" id="W2SDV6"/>
<sequence>MAELGEAELRVLGGFLVIVAFVAATVKIMNCRRLLRFERIVEPQVERGDIPIRVNENTEVPFGVKALDGGPSIEGVWNAHTATPLQGPRSRNRSPLIQPAKMLRRSKRDVSVSSIPPLDITEPTSTDDAAGQSSTHHRFLSNLFPVVAPLMPFDGPTEQSPATLPKRGKAKSITISYSRPSARSEHASSYAGLEAEGLLNGPVSPADTTFRSDSPPKLRLHPSSCKTENRRRRFVIGGRTSPTKTPSKPPANDHDVIDRMNAHRRLHSAEQGQLIPRIRPHSEDNARVETDYCQCDEVDGSPSRAVSWPSDEQLRQSNSKAQKLKTITASPAVAQTAKVEARPPAKLCPSAWSEKTQELMHEHIYRHISVDESVVTPSLCSDTTLSTAVAGDEAVSIENKVTRKVNDGFEILPAGSLQKEAEIRVVGIWPDAGQDDTNQKRRPRKLQKKHRRSSSAGSYASRTSSESTRSSRFALMHRPH</sequence>
<reference evidence="3 4" key="1">
    <citation type="submission" date="2013-03" db="EMBL/GenBank/DDBJ databases">
        <title>The Genome Sequence of Phialophora europaea CBS 101466.</title>
        <authorList>
            <consortium name="The Broad Institute Genomics Platform"/>
            <person name="Cuomo C."/>
            <person name="de Hoog S."/>
            <person name="Gorbushina A."/>
            <person name="Walker B."/>
            <person name="Young S.K."/>
            <person name="Zeng Q."/>
            <person name="Gargeya S."/>
            <person name="Fitzgerald M."/>
            <person name="Haas B."/>
            <person name="Abouelleil A."/>
            <person name="Allen A.W."/>
            <person name="Alvarado L."/>
            <person name="Arachchi H.M."/>
            <person name="Berlin A.M."/>
            <person name="Chapman S.B."/>
            <person name="Gainer-Dewar J."/>
            <person name="Goldberg J."/>
            <person name="Griggs A."/>
            <person name="Gujja S."/>
            <person name="Hansen M."/>
            <person name="Howarth C."/>
            <person name="Imamovic A."/>
            <person name="Ireland A."/>
            <person name="Larimer J."/>
            <person name="McCowan C."/>
            <person name="Murphy C."/>
            <person name="Pearson M."/>
            <person name="Poon T.W."/>
            <person name="Priest M."/>
            <person name="Roberts A."/>
            <person name="Saif S."/>
            <person name="Shea T."/>
            <person name="Sisk P."/>
            <person name="Sykes S."/>
            <person name="Wortman J."/>
            <person name="Nusbaum C."/>
            <person name="Birren B."/>
        </authorList>
    </citation>
    <scope>NUCLEOTIDE SEQUENCE [LARGE SCALE GENOMIC DNA]</scope>
    <source>
        <strain evidence="3 4">CBS 101466</strain>
    </source>
</reference>
<feature type="transmembrane region" description="Helical" evidence="2">
    <location>
        <begin position="12"/>
        <end position="29"/>
    </location>
</feature>
<name>W2SDV6_CYPE1</name>
<dbReference type="OrthoDB" id="5426165at2759"/>
<keyword evidence="2" id="KW-1133">Transmembrane helix</keyword>
<feature type="compositionally biased region" description="Basic residues" evidence="1">
    <location>
        <begin position="440"/>
        <end position="453"/>
    </location>
</feature>
<keyword evidence="4" id="KW-1185">Reference proteome</keyword>
<dbReference type="eggNOG" id="ENOG502S92A">
    <property type="taxonomic scope" value="Eukaryota"/>
</dbReference>
<feature type="region of interest" description="Disordered" evidence="1">
    <location>
        <begin position="431"/>
        <end position="480"/>
    </location>
</feature>
<evidence type="ECO:0000256" key="1">
    <source>
        <dbReference type="SAM" id="MobiDB-lite"/>
    </source>
</evidence>
<dbReference type="GeneID" id="19967756"/>
<dbReference type="EMBL" id="KB822711">
    <property type="protein sequence ID" value="ETN46233.1"/>
    <property type="molecule type" value="Genomic_DNA"/>
</dbReference>
<evidence type="ECO:0000313" key="3">
    <source>
        <dbReference type="EMBL" id="ETN46233.1"/>
    </source>
</evidence>
<feature type="region of interest" description="Disordered" evidence="1">
    <location>
        <begin position="82"/>
        <end position="136"/>
    </location>
</feature>
<keyword evidence="2" id="KW-0472">Membrane</keyword>
<dbReference type="InParanoid" id="W2SDV6"/>